<name>A0AAN8Z109_9MAGN</name>
<dbReference type="PANTHER" id="PTHR31444">
    <property type="entry name" value="OS11G0490100 PROTEIN"/>
    <property type="match status" value="1"/>
</dbReference>
<evidence type="ECO:0000256" key="1">
    <source>
        <dbReference type="ARBA" id="ARBA00004194"/>
    </source>
</evidence>
<dbReference type="EMBL" id="JBAMMX010000020">
    <property type="protein sequence ID" value="KAK6920521.1"/>
    <property type="molecule type" value="Genomic_DNA"/>
</dbReference>
<evidence type="ECO:0000256" key="4">
    <source>
        <dbReference type="ARBA" id="ARBA00023136"/>
    </source>
</evidence>
<keyword evidence="3 5" id="KW-1133">Transmembrane helix</keyword>
<comment type="subcellular location">
    <subcellularLocation>
        <location evidence="1">Golgi apparatus membrane</location>
        <topology evidence="1">Single-pass membrane protein</topology>
    </subcellularLocation>
</comment>
<dbReference type="AlphaFoldDB" id="A0AAN8Z109"/>
<dbReference type="GO" id="GO:0000139">
    <property type="term" value="C:Golgi membrane"/>
    <property type="evidence" value="ECO:0007669"/>
    <property type="project" value="UniProtKB-SubCell"/>
</dbReference>
<dbReference type="InterPro" id="IPR006514">
    <property type="entry name" value="IRX15/GXM/AGM"/>
</dbReference>
<keyword evidence="4 5" id="KW-0472">Membrane</keyword>
<accession>A0AAN8Z109</accession>
<evidence type="ECO:0000256" key="5">
    <source>
        <dbReference type="SAM" id="Phobius"/>
    </source>
</evidence>
<keyword evidence="2 5" id="KW-0812">Transmembrane</keyword>
<protein>
    <submittedName>
        <fullName evidence="6">Polysaccharide biosynthesis domain</fullName>
    </submittedName>
</protein>
<sequence>MPTEVSSCQPFVTTVTRFLPPISPKSQLTISLNHKYCRGKKKMMINKKKLIPIVVFILASLSIFRFLKTTTSISSTRFSTLPATLLDTCNSSSPTCRKVHSAATANRSSSRSASSTNSSILTAKEMKLLLDLISRRSPCNVLVFGLEPQYLQLSKINAGGITIFLEDDPNKISTISSNSNNTRIYKVEHQIPAREAYEQLKNARLDAACMPTVELEFSTCKLALKKLPREVYEHKWDVVVVDGPSSDNPEAPGRMAAIYTASIIARAGNITDVVVHDVNRSIEKWYSWEFLCYENLVSSKGKLWDFRIVGKQNSTKFCPIKQL</sequence>
<evidence type="ECO:0000256" key="2">
    <source>
        <dbReference type="ARBA" id="ARBA00022692"/>
    </source>
</evidence>
<dbReference type="Proteomes" id="UP001370490">
    <property type="component" value="Unassembled WGS sequence"/>
</dbReference>
<evidence type="ECO:0000256" key="3">
    <source>
        <dbReference type="ARBA" id="ARBA00022989"/>
    </source>
</evidence>
<comment type="caution">
    <text evidence="6">The sequence shown here is derived from an EMBL/GenBank/DDBJ whole genome shotgun (WGS) entry which is preliminary data.</text>
</comment>
<proteinExistence type="predicted"/>
<feature type="transmembrane region" description="Helical" evidence="5">
    <location>
        <begin position="50"/>
        <end position="67"/>
    </location>
</feature>
<organism evidence="6 7">
    <name type="scientific">Dillenia turbinata</name>
    <dbReference type="NCBI Taxonomy" id="194707"/>
    <lineage>
        <taxon>Eukaryota</taxon>
        <taxon>Viridiplantae</taxon>
        <taxon>Streptophyta</taxon>
        <taxon>Embryophyta</taxon>
        <taxon>Tracheophyta</taxon>
        <taxon>Spermatophyta</taxon>
        <taxon>Magnoliopsida</taxon>
        <taxon>eudicotyledons</taxon>
        <taxon>Gunneridae</taxon>
        <taxon>Pentapetalae</taxon>
        <taxon>Dilleniales</taxon>
        <taxon>Dilleniaceae</taxon>
        <taxon>Dillenia</taxon>
    </lineage>
</organism>
<keyword evidence="7" id="KW-1185">Reference proteome</keyword>
<dbReference type="Pfam" id="PF21729">
    <property type="entry name" value="IRX15_IRX15L_GXM"/>
    <property type="match status" value="1"/>
</dbReference>
<reference evidence="6 7" key="1">
    <citation type="submission" date="2023-12" db="EMBL/GenBank/DDBJ databases">
        <title>A high-quality genome assembly for Dillenia turbinata (Dilleniales).</title>
        <authorList>
            <person name="Chanderbali A."/>
        </authorList>
    </citation>
    <scope>NUCLEOTIDE SEQUENCE [LARGE SCALE GENOMIC DNA]</scope>
    <source>
        <strain evidence="6">LSX21</strain>
        <tissue evidence="6">Leaf</tissue>
    </source>
</reference>
<gene>
    <name evidence="6" type="ORF">RJ641_014199</name>
</gene>
<evidence type="ECO:0000313" key="7">
    <source>
        <dbReference type="Proteomes" id="UP001370490"/>
    </source>
</evidence>
<dbReference type="GO" id="GO:0045492">
    <property type="term" value="P:xylan biosynthetic process"/>
    <property type="evidence" value="ECO:0007669"/>
    <property type="project" value="InterPro"/>
</dbReference>
<dbReference type="NCBIfam" id="TIGR01627">
    <property type="entry name" value="A_thal_3515"/>
    <property type="match status" value="1"/>
</dbReference>
<evidence type="ECO:0000313" key="6">
    <source>
        <dbReference type="EMBL" id="KAK6920521.1"/>
    </source>
</evidence>